<dbReference type="PANTHER" id="PTHR30419">
    <property type="entry name" value="HTH-TYPE TRANSCRIPTIONAL REGULATOR YBHD"/>
    <property type="match status" value="1"/>
</dbReference>
<dbReference type="SUPFAM" id="SSF53850">
    <property type="entry name" value="Periplasmic binding protein-like II"/>
    <property type="match status" value="1"/>
</dbReference>
<dbReference type="Gene3D" id="1.10.10.10">
    <property type="entry name" value="Winged helix-like DNA-binding domain superfamily/Winged helix DNA-binding domain"/>
    <property type="match status" value="1"/>
</dbReference>
<evidence type="ECO:0000256" key="3">
    <source>
        <dbReference type="ARBA" id="ARBA00023125"/>
    </source>
</evidence>
<dbReference type="OrthoDB" id="6654833at2"/>
<evidence type="ECO:0000256" key="4">
    <source>
        <dbReference type="ARBA" id="ARBA00023163"/>
    </source>
</evidence>
<dbReference type="GO" id="GO:0003700">
    <property type="term" value="F:DNA-binding transcription factor activity"/>
    <property type="evidence" value="ECO:0007669"/>
    <property type="project" value="InterPro"/>
</dbReference>
<dbReference type="FunFam" id="1.10.10.10:FF:000001">
    <property type="entry name" value="LysR family transcriptional regulator"/>
    <property type="match status" value="1"/>
</dbReference>
<evidence type="ECO:0000256" key="2">
    <source>
        <dbReference type="ARBA" id="ARBA00023015"/>
    </source>
</evidence>
<keyword evidence="4" id="KW-0804">Transcription</keyword>
<sequence length="291" mass="32845">MEIRHLQALITVAEADSFADAAELLFITPAAVSQQIRQLEEELDLQLFDRSLRPPRLNTMGESLLERARKLVEEFDDFKSTATESTIRGRLSIGSINGITPSLLPETLRSLVRRYPQVRVRIEEGQSQILMRRVMRKELDAAIVSDVTELPESMERIPIFSEPLVVISDLTKNPQSWREALEADHFIRLNRNAGLGIQIDKALKQFHLNVDEAMELDSTDSIVQMTLAGLGSGIVPMGRVSPEVARNLRIFPFGEPQVHRHVVLVQRKGTSSSELSQLLYQELQSQLAERT</sequence>
<evidence type="ECO:0000313" key="7">
    <source>
        <dbReference type="Proteomes" id="UP000294887"/>
    </source>
</evidence>
<dbReference type="Pfam" id="PF00126">
    <property type="entry name" value="HTH_1"/>
    <property type="match status" value="1"/>
</dbReference>
<name>A0A4R1F2A4_9GAMM</name>
<keyword evidence="2" id="KW-0805">Transcription regulation</keyword>
<keyword evidence="7" id="KW-1185">Reference proteome</keyword>
<dbReference type="InterPro" id="IPR050950">
    <property type="entry name" value="HTH-type_LysR_regulators"/>
</dbReference>
<evidence type="ECO:0000313" key="6">
    <source>
        <dbReference type="EMBL" id="TCJ88266.1"/>
    </source>
</evidence>
<dbReference type="InterPro" id="IPR036388">
    <property type="entry name" value="WH-like_DNA-bd_sf"/>
</dbReference>
<dbReference type="EMBL" id="SMFQ01000002">
    <property type="protein sequence ID" value="TCJ88266.1"/>
    <property type="molecule type" value="Genomic_DNA"/>
</dbReference>
<dbReference type="AlphaFoldDB" id="A0A4R1F2A4"/>
<dbReference type="RefSeq" id="WP_131903977.1">
    <property type="nucleotide sequence ID" value="NZ_BAAAFU010000008.1"/>
</dbReference>
<dbReference type="GO" id="GO:0005829">
    <property type="term" value="C:cytosol"/>
    <property type="evidence" value="ECO:0007669"/>
    <property type="project" value="TreeGrafter"/>
</dbReference>
<dbReference type="PROSITE" id="PS50931">
    <property type="entry name" value="HTH_LYSR"/>
    <property type="match status" value="1"/>
</dbReference>
<gene>
    <name evidence="6" type="ORF">EV695_0106</name>
</gene>
<keyword evidence="3" id="KW-0238">DNA-binding</keyword>
<dbReference type="Gene3D" id="3.40.190.10">
    <property type="entry name" value="Periplasmic binding protein-like II"/>
    <property type="match status" value="2"/>
</dbReference>
<reference evidence="6 7" key="1">
    <citation type="submission" date="2019-03" db="EMBL/GenBank/DDBJ databases">
        <title>Genomic Encyclopedia of Type Strains, Phase IV (KMG-IV): sequencing the most valuable type-strain genomes for metagenomic binning, comparative biology and taxonomic classification.</title>
        <authorList>
            <person name="Goeker M."/>
        </authorList>
    </citation>
    <scope>NUCLEOTIDE SEQUENCE [LARGE SCALE GENOMIC DNA]</scope>
    <source>
        <strain evidence="6 7">DSM 24830</strain>
    </source>
</reference>
<dbReference type="PRINTS" id="PR00039">
    <property type="entry name" value="HTHLYSR"/>
</dbReference>
<organism evidence="6 7">
    <name type="scientific">Cocleimonas flava</name>
    <dbReference type="NCBI Taxonomy" id="634765"/>
    <lineage>
        <taxon>Bacteria</taxon>
        <taxon>Pseudomonadati</taxon>
        <taxon>Pseudomonadota</taxon>
        <taxon>Gammaproteobacteria</taxon>
        <taxon>Thiotrichales</taxon>
        <taxon>Thiotrichaceae</taxon>
        <taxon>Cocleimonas</taxon>
    </lineage>
</organism>
<dbReference type="InterPro" id="IPR005119">
    <property type="entry name" value="LysR_subst-bd"/>
</dbReference>
<dbReference type="InterPro" id="IPR036390">
    <property type="entry name" value="WH_DNA-bd_sf"/>
</dbReference>
<dbReference type="Proteomes" id="UP000294887">
    <property type="component" value="Unassembled WGS sequence"/>
</dbReference>
<evidence type="ECO:0000256" key="1">
    <source>
        <dbReference type="ARBA" id="ARBA00009437"/>
    </source>
</evidence>
<dbReference type="GO" id="GO:0003677">
    <property type="term" value="F:DNA binding"/>
    <property type="evidence" value="ECO:0007669"/>
    <property type="project" value="UniProtKB-KW"/>
</dbReference>
<comment type="caution">
    <text evidence="6">The sequence shown here is derived from an EMBL/GenBank/DDBJ whole genome shotgun (WGS) entry which is preliminary data.</text>
</comment>
<evidence type="ECO:0000259" key="5">
    <source>
        <dbReference type="PROSITE" id="PS50931"/>
    </source>
</evidence>
<comment type="similarity">
    <text evidence="1">Belongs to the LysR transcriptional regulatory family.</text>
</comment>
<feature type="domain" description="HTH lysR-type" evidence="5">
    <location>
        <begin position="1"/>
        <end position="58"/>
    </location>
</feature>
<proteinExistence type="inferred from homology"/>
<protein>
    <submittedName>
        <fullName evidence="6">LysR family transcriptional regulator</fullName>
    </submittedName>
</protein>
<dbReference type="SUPFAM" id="SSF46785">
    <property type="entry name" value="Winged helix' DNA-binding domain"/>
    <property type="match status" value="1"/>
</dbReference>
<accession>A0A4R1F2A4</accession>
<dbReference type="Pfam" id="PF03466">
    <property type="entry name" value="LysR_substrate"/>
    <property type="match status" value="1"/>
</dbReference>
<dbReference type="InterPro" id="IPR000847">
    <property type="entry name" value="LysR_HTH_N"/>
</dbReference>